<reference evidence="2" key="1">
    <citation type="submission" date="2016-11" db="EMBL/GenBank/DDBJ databases">
        <authorList>
            <person name="Varghese N."/>
            <person name="Submissions S."/>
        </authorList>
    </citation>
    <scope>NUCLEOTIDE SEQUENCE [LARGE SCALE GENOMIC DNA]</scope>
    <source>
        <strain evidence="2">DSM 29327</strain>
    </source>
</reference>
<evidence type="ECO:0000313" key="1">
    <source>
        <dbReference type="EMBL" id="SHL51412.1"/>
    </source>
</evidence>
<dbReference type="AlphaFoldDB" id="A0A1M7B8W2"/>
<evidence type="ECO:0008006" key="3">
    <source>
        <dbReference type="Google" id="ProtNLM"/>
    </source>
</evidence>
<gene>
    <name evidence="1" type="ORF">SAMN05444414_1171</name>
</gene>
<name>A0A1M7B8W2_9RHOB</name>
<protein>
    <recommendedName>
        <fullName evidence="3">Transposase</fullName>
    </recommendedName>
</protein>
<keyword evidence="2" id="KW-1185">Reference proteome</keyword>
<organism evidence="1 2">
    <name type="scientific">Roseovarius marisflavi</name>
    <dbReference type="NCBI Taxonomy" id="1054996"/>
    <lineage>
        <taxon>Bacteria</taxon>
        <taxon>Pseudomonadati</taxon>
        <taxon>Pseudomonadota</taxon>
        <taxon>Alphaproteobacteria</taxon>
        <taxon>Rhodobacterales</taxon>
        <taxon>Roseobacteraceae</taxon>
        <taxon>Roseovarius</taxon>
    </lineage>
</organism>
<dbReference type="STRING" id="1054996.SAMN05444414_1171"/>
<evidence type="ECO:0000313" key="2">
    <source>
        <dbReference type="Proteomes" id="UP000184191"/>
    </source>
</evidence>
<accession>A0A1M7B8W2</accession>
<proteinExistence type="predicted"/>
<dbReference type="Proteomes" id="UP000184191">
    <property type="component" value="Unassembled WGS sequence"/>
</dbReference>
<sequence length="37" mass="4180">MSPLYVRLYVKVHKNDDRDAEAIAEAATRPTMSFVAI</sequence>
<dbReference type="EMBL" id="FRBN01000017">
    <property type="protein sequence ID" value="SHL51412.1"/>
    <property type="molecule type" value="Genomic_DNA"/>
</dbReference>